<feature type="compositionally biased region" description="Low complexity" evidence="1">
    <location>
        <begin position="661"/>
        <end position="675"/>
    </location>
</feature>
<feature type="region of interest" description="Disordered" evidence="1">
    <location>
        <begin position="1"/>
        <end position="104"/>
    </location>
</feature>
<feature type="compositionally biased region" description="Basic and acidic residues" evidence="1">
    <location>
        <begin position="634"/>
        <end position="655"/>
    </location>
</feature>
<dbReference type="AlphaFoldDB" id="A0A7C8IBL4"/>
<comment type="caution">
    <text evidence="2">The sequence shown here is derived from an EMBL/GenBank/DDBJ whole genome shotgun (WGS) entry which is preliminary data.</text>
</comment>
<feature type="region of interest" description="Disordered" evidence="1">
    <location>
        <begin position="563"/>
        <end position="703"/>
    </location>
</feature>
<gene>
    <name evidence="2" type="ORF">BDV95DRAFT_602863</name>
</gene>
<sequence>MARRSARLKKRSPTPSDDSMSSWETAPSKNASPAERLAATSEEQEPAMRTPQKPVRGDAQKPEAVSHLPQAMARTPKNRTPIRPAGEEMHPARHHASTAKPLEEARWLGFQALGAHTAPSKANGAAFGQNTPSKTPVLTSTSSKVDIFPAPEFKFSFKSPFSGLSPKASHILKGRSDEGTVVGRRALFGADEFSTPADISQQRKMAVPKAKMSRFSDVHMAQFKKMDSIANHPSAFRADLTRTKPTSNSLKRSPSKAGLEKEESTSKAANGVKRTPSKLDISEAANKVPSTGLKRTQSKMDLTEPTKIPATPLKRTQSKMDLGQPSSNLPRTQSTVKLVPPTRDGRLHTQDGNPGAKRVKRTTADDAATTRPTSRDGRTDPPQQMPATPAARKITSQTALPRLAARLMTPTKSSIARSQSVKTLKSTSMAPSLLRSPSARTLFSPTSIGQAMKEGVREGMRKTSNSLNQVRSILRTPHRKYSADPKKIAAGTHMSPPPGLDLARELPKVPVTAPVKKQVNFTNSTLERAAHDELGKSPSPMKLRAGSEVPTGAVIYPSLQSGIEYPSLTNDDKSSSESTSRRLTFGDATTTNTSGEFSFTFGNPVKFGPPPTGTIRVVRKSDASSLVDGKKRKLETVEGSSDKENNGPAADEGRASKKMKPTPSEPSKTPSSVSKLPRRTPHRGSSISKSRLAWLATPKRNKP</sequence>
<feature type="compositionally biased region" description="Polar residues" evidence="1">
    <location>
        <begin position="13"/>
        <end position="31"/>
    </location>
</feature>
<feature type="compositionally biased region" description="Polar residues" evidence="1">
    <location>
        <begin position="576"/>
        <end position="601"/>
    </location>
</feature>
<feature type="region of interest" description="Disordered" evidence="1">
    <location>
        <begin position="410"/>
        <end position="433"/>
    </location>
</feature>
<keyword evidence="3" id="KW-1185">Reference proteome</keyword>
<proteinExistence type="predicted"/>
<evidence type="ECO:0000256" key="1">
    <source>
        <dbReference type="SAM" id="MobiDB-lite"/>
    </source>
</evidence>
<evidence type="ECO:0000313" key="3">
    <source>
        <dbReference type="Proteomes" id="UP000481861"/>
    </source>
</evidence>
<dbReference type="OrthoDB" id="5204833at2759"/>
<feature type="compositionally biased region" description="Basic residues" evidence="1">
    <location>
        <begin position="1"/>
        <end position="12"/>
    </location>
</feature>
<feature type="compositionally biased region" description="Polar residues" evidence="1">
    <location>
        <begin position="324"/>
        <end position="336"/>
    </location>
</feature>
<feature type="compositionally biased region" description="Polar residues" evidence="1">
    <location>
        <begin position="243"/>
        <end position="252"/>
    </location>
</feature>
<organism evidence="2 3">
    <name type="scientific">Massariosphaeria phaeospora</name>
    <dbReference type="NCBI Taxonomy" id="100035"/>
    <lineage>
        <taxon>Eukaryota</taxon>
        <taxon>Fungi</taxon>
        <taxon>Dikarya</taxon>
        <taxon>Ascomycota</taxon>
        <taxon>Pezizomycotina</taxon>
        <taxon>Dothideomycetes</taxon>
        <taxon>Pleosporomycetidae</taxon>
        <taxon>Pleosporales</taxon>
        <taxon>Pleosporales incertae sedis</taxon>
        <taxon>Massariosphaeria</taxon>
    </lineage>
</organism>
<reference evidence="2 3" key="1">
    <citation type="submission" date="2020-01" db="EMBL/GenBank/DDBJ databases">
        <authorList>
            <consortium name="DOE Joint Genome Institute"/>
            <person name="Haridas S."/>
            <person name="Albert R."/>
            <person name="Binder M."/>
            <person name="Bloem J."/>
            <person name="Labutti K."/>
            <person name="Salamov A."/>
            <person name="Andreopoulos B."/>
            <person name="Baker S.E."/>
            <person name="Barry K."/>
            <person name="Bills G."/>
            <person name="Bluhm B.H."/>
            <person name="Cannon C."/>
            <person name="Castanera R."/>
            <person name="Culley D.E."/>
            <person name="Daum C."/>
            <person name="Ezra D."/>
            <person name="Gonzalez J.B."/>
            <person name="Henrissat B."/>
            <person name="Kuo A."/>
            <person name="Liang C."/>
            <person name="Lipzen A."/>
            <person name="Lutzoni F."/>
            <person name="Magnuson J."/>
            <person name="Mondo S."/>
            <person name="Nolan M."/>
            <person name="Ohm R."/>
            <person name="Pangilinan J."/>
            <person name="Park H.-J.H."/>
            <person name="Ramirez L."/>
            <person name="Alfaro M."/>
            <person name="Sun H."/>
            <person name="Tritt A."/>
            <person name="Yoshinaga Y."/>
            <person name="Zwiers L.-H.L."/>
            <person name="Turgeon B.G."/>
            <person name="Goodwin S.B."/>
            <person name="Spatafora J.W."/>
            <person name="Crous P.W."/>
            <person name="Grigoriev I.V."/>
        </authorList>
    </citation>
    <scope>NUCLEOTIDE SEQUENCE [LARGE SCALE GENOMIC DNA]</scope>
    <source>
        <strain evidence="2 3">CBS 611.86</strain>
    </source>
</reference>
<name>A0A7C8IBL4_9PLEO</name>
<protein>
    <submittedName>
        <fullName evidence="2">Uncharacterized protein</fullName>
    </submittedName>
</protein>
<accession>A0A7C8IBL4</accession>
<feature type="region of interest" description="Disordered" evidence="1">
    <location>
        <begin position="234"/>
        <end position="398"/>
    </location>
</feature>
<evidence type="ECO:0000313" key="2">
    <source>
        <dbReference type="EMBL" id="KAF2875428.1"/>
    </source>
</evidence>
<feature type="compositionally biased region" description="Polar residues" evidence="1">
    <location>
        <begin position="410"/>
        <end position="430"/>
    </location>
</feature>
<dbReference type="EMBL" id="JAADJZ010000004">
    <property type="protein sequence ID" value="KAF2875428.1"/>
    <property type="molecule type" value="Genomic_DNA"/>
</dbReference>
<dbReference type="Proteomes" id="UP000481861">
    <property type="component" value="Unassembled WGS sequence"/>
</dbReference>